<accession>A0AC35U5L3</accession>
<evidence type="ECO:0000313" key="1">
    <source>
        <dbReference type="Proteomes" id="UP000095286"/>
    </source>
</evidence>
<name>A0AC35U5L3_9BILA</name>
<organism evidence="1 2">
    <name type="scientific">Rhabditophanes sp. KR3021</name>
    <dbReference type="NCBI Taxonomy" id="114890"/>
    <lineage>
        <taxon>Eukaryota</taxon>
        <taxon>Metazoa</taxon>
        <taxon>Ecdysozoa</taxon>
        <taxon>Nematoda</taxon>
        <taxon>Chromadorea</taxon>
        <taxon>Rhabditida</taxon>
        <taxon>Tylenchina</taxon>
        <taxon>Panagrolaimomorpha</taxon>
        <taxon>Strongyloidoidea</taxon>
        <taxon>Alloionematidae</taxon>
        <taxon>Rhabditophanes</taxon>
    </lineage>
</organism>
<protein>
    <submittedName>
        <fullName evidence="2">ANK_REP_REGION domain-containing protein</fullName>
    </submittedName>
</protein>
<proteinExistence type="predicted"/>
<dbReference type="WBParaSite" id="RSKR_0000788000.1">
    <property type="protein sequence ID" value="RSKR_0000788000.1"/>
    <property type="gene ID" value="RSKR_0000788000"/>
</dbReference>
<reference evidence="2" key="1">
    <citation type="submission" date="2016-11" db="UniProtKB">
        <authorList>
            <consortium name="WormBaseParasite"/>
        </authorList>
    </citation>
    <scope>IDENTIFICATION</scope>
    <source>
        <strain evidence="2">KR3021</strain>
    </source>
</reference>
<dbReference type="Proteomes" id="UP000095286">
    <property type="component" value="Unplaced"/>
</dbReference>
<sequence>MANEGFPVDMANSIAATKNIFTAAVVNGRKQQMKDWEKSEMNRMPTTKKESHMCKVQFNDDDVFISACKAQDFEELDFLLDKNADINIKTLDGVTGLHQSIIDGNEDVVKYLVERGANIDVQDNEGWTPLHTAVVCDSLSIVKFLEENGADLTITNFDKELPIDLANDEDIKKYIEDRMQEQNIDINVCREKELALMSKDCEEWIKIGQYLDKPHPLTGASALHVASAKGYDQVLKLLIKAGANVRSKDYDGWTPLHAAAHWGQQSACEILLDNGANIHDVNNVGQNPLLVVDKDRIERTDSMSPLPKLAKESNSPPPRVNYMLQNSIDERSDDEQMNSESLSLSNNESPESESAESVENEISRSGKQETSESAISTENSTSDGGSLTTATTITIPLNSVSASVVLPVESSDEISSADSYCSSSQKSEQSISEKSSSESSEYSIKSKSISPVENLVHKIESFSENPSTLSYNFVKPTPVKELSAEPLTIKTSFLSSTVKPELSSRNPITSVRSESSLSQTSINTRPSYSTNDTNKSLSFQSNSSSVEKSSNITSALTSDSVSQSSQSLAGSRMSPMISGSSSSLRNEYSGSSSHLLKKPVSIVSNVEHPPSSTLTSNVPWVGLLKSSNNVSRSVSLINNSTSQQTLQRPSSRNTYSALSPKPAEYTFENSYKSITTPTSKLSTNSAGESLSSPTFITRTVAQLAQASNSVSAMASSPYKHTLRSWHIPTVNQSPIKEESESERKAKSKMQRAARRSTQGITITQINEARNISADMGKWKSSTLQQNNSDEINNPHLISPLAKTVNNRINGISANYISNTQINNEPSQSSASISFTKSNSEPSTNIRPEINSEADTSKEVSPIESIDDDGYTAGNTAYLSSALTPSVNKLRRRTNPSRTARKATGPVSHEDVVTATKIFDKNGSSDESYKSENDPLLEKSGHLKSSAESESNSGSSNGRSIADRVNELFNGRMSNSPITSLAKTGSRRSSTEDDTSKVQGSTALAFELSYYKEQYEKERLKNEVLQKRIIELEENNKKITAKVESIAITKTNENHVACKRKEEELESMVKIRDRQLLSEHKRLEEERHALVRIIGKLTTKKQPVASQNSHVSINLM</sequence>
<evidence type="ECO:0000313" key="2">
    <source>
        <dbReference type="WBParaSite" id="RSKR_0000788000.1"/>
    </source>
</evidence>